<evidence type="ECO:0000313" key="2">
    <source>
        <dbReference type="EMBL" id="KAF5338089.1"/>
    </source>
</evidence>
<dbReference type="Proteomes" id="UP000541558">
    <property type="component" value="Unassembled WGS sequence"/>
</dbReference>
<organism evidence="2 3">
    <name type="scientific">Ephemerocybe angulata</name>
    <dbReference type="NCBI Taxonomy" id="980116"/>
    <lineage>
        <taxon>Eukaryota</taxon>
        <taxon>Fungi</taxon>
        <taxon>Dikarya</taxon>
        <taxon>Basidiomycota</taxon>
        <taxon>Agaricomycotina</taxon>
        <taxon>Agaricomycetes</taxon>
        <taxon>Agaricomycetidae</taxon>
        <taxon>Agaricales</taxon>
        <taxon>Agaricineae</taxon>
        <taxon>Psathyrellaceae</taxon>
        <taxon>Ephemerocybe</taxon>
    </lineage>
</organism>
<dbReference type="OrthoDB" id="4742101at2759"/>
<feature type="compositionally biased region" description="Pro residues" evidence="1">
    <location>
        <begin position="200"/>
        <end position="209"/>
    </location>
</feature>
<gene>
    <name evidence="2" type="ORF">D9611_014190</name>
</gene>
<reference evidence="2 3" key="1">
    <citation type="journal article" date="2020" name="ISME J.">
        <title>Uncovering the hidden diversity of litter-decomposition mechanisms in mushroom-forming fungi.</title>
        <authorList>
            <person name="Floudas D."/>
            <person name="Bentzer J."/>
            <person name="Ahren D."/>
            <person name="Johansson T."/>
            <person name="Persson P."/>
            <person name="Tunlid A."/>
        </authorList>
    </citation>
    <scope>NUCLEOTIDE SEQUENCE [LARGE SCALE GENOMIC DNA]</scope>
    <source>
        <strain evidence="2 3">CBS 175.51</strain>
    </source>
</reference>
<dbReference type="AlphaFoldDB" id="A0A8H5CAC9"/>
<evidence type="ECO:0000256" key="1">
    <source>
        <dbReference type="SAM" id="MobiDB-lite"/>
    </source>
</evidence>
<feature type="compositionally biased region" description="Basic and acidic residues" evidence="1">
    <location>
        <begin position="321"/>
        <end position="331"/>
    </location>
</feature>
<protein>
    <recommendedName>
        <fullName evidence="4">Retrotransposon gag domain-containing protein</fullName>
    </recommendedName>
</protein>
<evidence type="ECO:0008006" key="4">
    <source>
        <dbReference type="Google" id="ProtNLM"/>
    </source>
</evidence>
<evidence type="ECO:0000313" key="3">
    <source>
        <dbReference type="Proteomes" id="UP000541558"/>
    </source>
</evidence>
<sequence length="342" mass="37831">MASKITPVFTGPLNGTSLKLWLAQVEDNFAIYEATNSKPDKAVTLEPKMKIRIAGTQLHEPTTAAWWAASRAECLKLETYELFVSKLEKRFIPKAQKMISLRTFYLCSQGRSHFADYAAALAEARNVVTEKEVDGKTYKYHLLFHSHPQLLLRIMALPDFNLESTSFDDLASLMSMQWDSLLADGSGRPSTRSERSAVPTPAPGAPPYVPSFNPGSSSSPVPAPLTDAEREFISQNGGCWRCRKLPTDYGWTKHIGRTCPGDPSKGISPGRDYVAPSIVKQEPRSVVAFASSSPRFELGGEDQPDSRMLASAVFSMGIEDDYVHPTYREGDPRDDDTDEESD</sequence>
<accession>A0A8H5CAC9</accession>
<feature type="region of interest" description="Disordered" evidence="1">
    <location>
        <begin position="321"/>
        <end position="342"/>
    </location>
</feature>
<comment type="caution">
    <text evidence="2">The sequence shown here is derived from an EMBL/GenBank/DDBJ whole genome shotgun (WGS) entry which is preliminary data.</text>
</comment>
<name>A0A8H5CAC9_9AGAR</name>
<feature type="compositionally biased region" description="Acidic residues" evidence="1">
    <location>
        <begin position="332"/>
        <end position="342"/>
    </location>
</feature>
<dbReference type="EMBL" id="JAACJK010000018">
    <property type="protein sequence ID" value="KAF5338089.1"/>
    <property type="molecule type" value="Genomic_DNA"/>
</dbReference>
<proteinExistence type="predicted"/>
<feature type="region of interest" description="Disordered" evidence="1">
    <location>
        <begin position="184"/>
        <end position="224"/>
    </location>
</feature>
<keyword evidence="3" id="KW-1185">Reference proteome</keyword>